<evidence type="ECO:0000313" key="2">
    <source>
        <dbReference type="Proteomes" id="UP000467841"/>
    </source>
</evidence>
<gene>
    <name evidence="1" type="ORF">MERR_LOCUS34220</name>
</gene>
<protein>
    <submittedName>
        <fullName evidence="1">Uncharacterized protein</fullName>
    </submittedName>
</protein>
<dbReference type="Proteomes" id="UP000467841">
    <property type="component" value="Unassembled WGS sequence"/>
</dbReference>
<keyword evidence="2" id="KW-1185">Reference proteome</keyword>
<accession>A0A6D2KGY5</accession>
<name>A0A6D2KGY5_9BRAS</name>
<comment type="caution">
    <text evidence="1">The sequence shown here is derived from an EMBL/GenBank/DDBJ whole genome shotgun (WGS) entry which is preliminary data.</text>
</comment>
<reference evidence="1" key="1">
    <citation type="submission" date="2020-01" db="EMBL/GenBank/DDBJ databases">
        <authorList>
            <person name="Mishra B."/>
        </authorList>
    </citation>
    <scope>NUCLEOTIDE SEQUENCE [LARGE SCALE GENOMIC DNA]</scope>
</reference>
<dbReference type="AntiFam" id="ANF00040">
    <property type="entry name" value="Overlaps SRP RNA, same strand"/>
</dbReference>
<sequence>MCLGCPVQAESEPCVLSEGFAQAVPKVGGQCVRLISQSSDHFPLSAVDGSQLNATRIHYGSLARTQLNHQFFFIYNDKDLHLERSIKIRTNSLFQLIV</sequence>
<dbReference type="EMBL" id="CACVBM020001362">
    <property type="protein sequence ID" value="CAA7046985.1"/>
    <property type="molecule type" value="Genomic_DNA"/>
</dbReference>
<dbReference type="OrthoDB" id="10584793at2759"/>
<proteinExistence type="predicted"/>
<evidence type="ECO:0000313" key="1">
    <source>
        <dbReference type="EMBL" id="CAA7046985.1"/>
    </source>
</evidence>
<organism evidence="1 2">
    <name type="scientific">Microthlaspi erraticum</name>
    <dbReference type="NCBI Taxonomy" id="1685480"/>
    <lineage>
        <taxon>Eukaryota</taxon>
        <taxon>Viridiplantae</taxon>
        <taxon>Streptophyta</taxon>
        <taxon>Embryophyta</taxon>
        <taxon>Tracheophyta</taxon>
        <taxon>Spermatophyta</taxon>
        <taxon>Magnoliopsida</taxon>
        <taxon>eudicotyledons</taxon>
        <taxon>Gunneridae</taxon>
        <taxon>Pentapetalae</taxon>
        <taxon>rosids</taxon>
        <taxon>malvids</taxon>
        <taxon>Brassicales</taxon>
        <taxon>Brassicaceae</taxon>
        <taxon>Coluteocarpeae</taxon>
        <taxon>Microthlaspi</taxon>
    </lineage>
</organism>
<dbReference type="AlphaFoldDB" id="A0A6D2KGY5"/>